<dbReference type="SMART" id="SM00400">
    <property type="entry name" value="ZnF_CHCC"/>
    <property type="match status" value="1"/>
</dbReference>
<comment type="function">
    <text evidence="12 13">RNA polymerase that catalyzes the synthesis of short RNA molecules used as primers for DNA polymerase during DNA replication.</text>
</comment>
<evidence type="ECO:0000313" key="15">
    <source>
        <dbReference type="EMBL" id="WLP85885.1"/>
    </source>
</evidence>
<dbReference type="Pfam" id="PF01807">
    <property type="entry name" value="Zn_ribbon_DnaG"/>
    <property type="match status" value="1"/>
</dbReference>
<dbReference type="InterPro" id="IPR036977">
    <property type="entry name" value="DNA_primase_Znf_CHC2"/>
</dbReference>
<gene>
    <name evidence="12 15" type="primary">dnaG</name>
    <name evidence="15" type="ORF">Q8852_01940</name>
</gene>
<dbReference type="Proteomes" id="UP001237011">
    <property type="component" value="Chromosome"/>
</dbReference>
<dbReference type="InterPro" id="IPR030846">
    <property type="entry name" value="DnaG_bac"/>
</dbReference>
<dbReference type="CDD" id="cd03364">
    <property type="entry name" value="TOPRIM_DnaG_primases"/>
    <property type="match status" value="1"/>
</dbReference>
<organism evidence="15 16">
    <name type="scientific">Mycoplasma seminis</name>
    <dbReference type="NCBI Taxonomy" id="512749"/>
    <lineage>
        <taxon>Bacteria</taxon>
        <taxon>Bacillati</taxon>
        <taxon>Mycoplasmatota</taxon>
        <taxon>Mollicutes</taxon>
        <taxon>Mycoplasmataceae</taxon>
        <taxon>Mycoplasma</taxon>
    </lineage>
</organism>
<keyword evidence="2 12" id="KW-0639">Primosome</keyword>
<evidence type="ECO:0000256" key="2">
    <source>
        <dbReference type="ARBA" id="ARBA00022515"/>
    </source>
</evidence>
<keyword evidence="1 12" id="KW-0240">DNA-directed RNA polymerase</keyword>
<comment type="similarity">
    <text evidence="12 13">Belongs to the DnaG primase family.</text>
</comment>
<dbReference type="InterPro" id="IPR050219">
    <property type="entry name" value="DnaG_primase"/>
</dbReference>
<name>A0ABY9HBC4_9MOLU</name>
<keyword evidence="7 12" id="KW-0863">Zinc-finger</keyword>
<dbReference type="Gene3D" id="3.90.580.10">
    <property type="entry name" value="Zinc finger, CHC2-type domain"/>
    <property type="match status" value="1"/>
</dbReference>
<dbReference type="Pfam" id="PF13155">
    <property type="entry name" value="Toprim_2"/>
    <property type="match status" value="1"/>
</dbReference>
<reference evidence="15" key="1">
    <citation type="submission" date="2023-08" db="EMBL/GenBank/DDBJ databases">
        <title>Complete genome sequence of Mycoplasma seminis 2200.</title>
        <authorList>
            <person name="Spergser J."/>
        </authorList>
    </citation>
    <scope>NUCLEOTIDE SEQUENCE [LARGE SCALE GENOMIC DNA]</scope>
    <source>
        <strain evidence="15">2200</strain>
    </source>
</reference>
<dbReference type="NCBIfam" id="TIGR01391">
    <property type="entry name" value="dnaG"/>
    <property type="match status" value="1"/>
</dbReference>
<dbReference type="RefSeq" id="WP_305938308.1">
    <property type="nucleotide sequence ID" value="NZ_CP132191.1"/>
</dbReference>
<dbReference type="InterPro" id="IPR013264">
    <property type="entry name" value="DNAG_N"/>
</dbReference>
<dbReference type="InterPro" id="IPR037068">
    <property type="entry name" value="DNA_primase_core_N_sf"/>
</dbReference>
<dbReference type="SUPFAM" id="SSF56731">
    <property type="entry name" value="DNA primase core"/>
    <property type="match status" value="1"/>
</dbReference>
<dbReference type="PROSITE" id="PS50880">
    <property type="entry name" value="TOPRIM"/>
    <property type="match status" value="1"/>
</dbReference>
<dbReference type="EC" id="2.7.7.101" evidence="12"/>
<evidence type="ECO:0000256" key="4">
    <source>
        <dbReference type="ARBA" id="ARBA00022695"/>
    </source>
</evidence>
<dbReference type="Gene3D" id="3.90.980.10">
    <property type="entry name" value="DNA primase, catalytic core, N-terminal domain"/>
    <property type="match status" value="1"/>
</dbReference>
<feature type="domain" description="Toprim" evidence="14">
    <location>
        <begin position="256"/>
        <end position="335"/>
    </location>
</feature>
<dbReference type="PANTHER" id="PTHR30313:SF2">
    <property type="entry name" value="DNA PRIMASE"/>
    <property type="match status" value="1"/>
</dbReference>
<comment type="cofactor">
    <cofactor evidence="12 13">
        <name>Zn(2+)</name>
        <dbReference type="ChEBI" id="CHEBI:29105"/>
    </cofactor>
    <text evidence="12 13">Binds 1 zinc ion per monomer.</text>
</comment>
<dbReference type="InterPro" id="IPR002694">
    <property type="entry name" value="Znf_CHC2"/>
</dbReference>
<evidence type="ECO:0000256" key="11">
    <source>
        <dbReference type="ARBA" id="ARBA00023163"/>
    </source>
</evidence>
<evidence type="ECO:0000256" key="13">
    <source>
        <dbReference type="PIRNR" id="PIRNR002811"/>
    </source>
</evidence>
<keyword evidence="3 12" id="KW-0808">Transferase</keyword>
<dbReference type="InterPro" id="IPR006295">
    <property type="entry name" value="DNA_primase_DnaG"/>
</dbReference>
<feature type="zinc finger region" description="CHC2-type" evidence="12">
    <location>
        <begin position="41"/>
        <end position="65"/>
    </location>
</feature>
<evidence type="ECO:0000256" key="9">
    <source>
        <dbReference type="ARBA" id="ARBA00022842"/>
    </source>
</evidence>
<keyword evidence="9" id="KW-0460">Magnesium</keyword>
<comment type="catalytic activity">
    <reaction evidence="12">
        <text>ssDNA + n NTP = ssDNA/pppN(pN)n-1 hybrid + (n-1) diphosphate.</text>
        <dbReference type="EC" id="2.7.7.101"/>
    </reaction>
</comment>
<dbReference type="InterPro" id="IPR034151">
    <property type="entry name" value="TOPRIM_DnaG_bac"/>
</dbReference>
<dbReference type="HAMAP" id="MF_00974">
    <property type="entry name" value="DNA_primase_DnaG"/>
    <property type="match status" value="1"/>
</dbReference>
<comment type="subunit">
    <text evidence="12">Monomer. Interacts with DnaB.</text>
</comment>
<sequence>MENKQIPRELISKIIADANIVDVISEFVNLNKKGNNYVGLCPFHEDSSPSFTVSPQKQIFKCFPCGAAGNVVTFLERFKNWNFIQAVEFLAQKQGNDFDFSAYKNNRQINTYSQEDLEIIDLLSVTNSFYKVQLLTSPQAQEYLKSRNLDDAALRDKFDIGFAPKSKTLEYLKSLNYSSGSMLKAGLINSDLHELFWDRVTFGIRNQYGDLVGFSARSIQKDPQAKYVNSPATKLFNKSQILYNYHNAKESIQSKKEVIIVEGFMDAIALYKAGIPNVVALMGTALTKEHLNLIKNNKVILFLDNDNAGIDAALRTTAILLQNNFTVSLIDNHYSKDADEILNTYGSDVLVDLIKTQRVSAINFVYDKLKIKYKVAEIKDYEVFSQFIQVLSNYLTLFDIDQQKYIASLLEKEFNYVLDIALSPHHSAGSNTQNNITQVDFRTTPNYAKKIELLTNQTRFNLLVKAMGNPNILQILKNNKDVAIIFSKPENIKNLFEQTLNLDDSLSENQVFEIIHSQASELLERIDFNKEINNYIIKEFIQNKFKEIQCIDGCSIPLQPLIAEQVDEWNKFKNFLYPEEKGLKAPGYIQDQIALLQKYNKEIKQLQIPSDKSKADGED</sequence>
<proteinExistence type="inferred from homology"/>
<dbReference type="PANTHER" id="PTHR30313">
    <property type="entry name" value="DNA PRIMASE"/>
    <property type="match status" value="1"/>
</dbReference>
<dbReference type="SMART" id="SM00493">
    <property type="entry name" value="TOPRIM"/>
    <property type="match status" value="1"/>
</dbReference>
<dbReference type="InterPro" id="IPR006171">
    <property type="entry name" value="TOPRIM_dom"/>
</dbReference>
<keyword evidence="11 12" id="KW-0804">Transcription</keyword>
<evidence type="ECO:0000256" key="10">
    <source>
        <dbReference type="ARBA" id="ARBA00023125"/>
    </source>
</evidence>
<dbReference type="EMBL" id="CP132191">
    <property type="protein sequence ID" value="WLP85885.1"/>
    <property type="molecule type" value="Genomic_DNA"/>
</dbReference>
<protein>
    <recommendedName>
        <fullName evidence="12 13">DNA primase</fullName>
        <ecNumber evidence="12">2.7.7.101</ecNumber>
    </recommendedName>
</protein>
<dbReference type="Pfam" id="PF08275">
    <property type="entry name" value="DNAG_N"/>
    <property type="match status" value="1"/>
</dbReference>
<evidence type="ECO:0000256" key="12">
    <source>
        <dbReference type="HAMAP-Rule" id="MF_00974"/>
    </source>
</evidence>
<evidence type="ECO:0000256" key="8">
    <source>
        <dbReference type="ARBA" id="ARBA00022833"/>
    </source>
</evidence>
<keyword evidence="10 12" id="KW-0238">DNA-binding</keyword>
<dbReference type="PIRSF" id="PIRSF002811">
    <property type="entry name" value="DnaG"/>
    <property type="match status" value="1"/>
</dbReference>
<evidence type="ECO:0000259" key="14">
    <source>
        <dbReference type="PROSITE" id="PS50880"/>
    </source>
</evidence>
<keyword evidence="16" id="KW-1185">Reference proteome</keyword>
<dbReference type="Gene3D" id="3.40.1360.10">
    <property type="match status" value="1"/>
</dbReference>
<evidence type="ECO:0000313" key="16">
    <source>
        <dbReference type="Proteomes" id="UP001237011"/>
    </source>
</evidence>
<keyword evidence="4 12" id="KW-0548">Nucleotidyltransferase</keyword>
<evidence type="ECO:0000256" key="5">
    <source>
        <dbReference type="ARBA" id="ARBA00022705"/>
    </source>
</evidence>
<keyword evidence="6 12" id="KW-0479">Metal-binding</keyword>
<comment type="domain">
    <text evidence="12">Contains an N-terminal zinc-binding domain, a central core domain that contains the primase activity, and a C-terminal DnaB-binding domain.</text>
</comment>
<evidence type="ECO:0000256" key="6">
    <source>
        <dbReference type="ARBA" id="ARBA00022723"/>
    </source>
</evidence>
<keyword evidence="5 12" id="KW-0235">DNA replication</keyword>
<accession>A0ABY9HBC4</accession>
<dbReference type="SUPFAM" id="SSF57783">
    <property type="entry name" value="Zinc beta-ribbon"/>
    <property type="match status" value="1"/>
</dbReference>
<evidence type="ECO:0000256" key="7">
    <source>
        <dbReference type="ARBA" id="ARBA00022771"/>
    </source>
</evidence>
<evidence type="ECO:0000256" key="1">
    <source>
        <dbReference type="ARBA" id="ARBA00022478"/>
    </source>
</evidence>
<evidence type="ECO:0000256" key="3">
    <source>
        <dbReference type="ARBA" id="ARBA00022679"/>
    </source>
</evidence>
<keyword evidence="8 12" id="KW-0862">Zinc</keyword>